<evidence type="ECO:0000256" key="5">
    <source>
        <dbReference type="ARBA" id="ARBA00022679"/>
    </source>
</evidence>
<dbReference type="InterPro" id="IPR003754">
    <property type="entry name" value="4pyrrol_synth_uPrphyn_synth"/>
</dbReference>
<dbReference type="GO" id="GO:0019354">
    <property type="term" value="P:siroheme biosynthetic process"/>
    <property type="evidence" value="ECO:0007669"/>
    <property type="project" value="InterPro"/>
</dbReference>
<proteinExistence type="inferred from homology"/>
<evidence type="ECO:0000256" key="4">
    <source>
        <dbReference type="ARBA" id="ARBA00022603"/>
    </source>
</evidence>
<dbReference type="NCBIfam" id="TIGR01469">
    <property type="entry name" value="cobA_cysG_Cterm"/>
    <property type="match status" value="1"/>
</dbReference>
<dbReference type="PANTHER" id="PTHR45790:SF3">
    <property type="entry name" value="S-ADENOSYL-L-METHIONINE-DEPENDENT UROPORPHYRINOGEN III METHYLTRANSFERASE, CHLOROPLASTIC"/>
    <property type="match status" value="1"/>
</dbReference>
<dbReference type="InterPro" id="IPR014777">
    <property type="entry name" value="4pyrrole_Mease_sub1"/>
</dbReference>
<dbReference type="AlphaFoldDB" id="A0A1S2LT76"/>
<dbReference type="SUPFAM" id="SSF53790">
    <property type="entry name" value="Tetrapyrrole methylase"/>
    <property type="match status" value="1"/>
</dbReference>
<dbReference type="PANTHER" id="PTHR45790">
    <property type="entry name" value="SIROHEME SYNTHASE-RELATED"/>
    <property type="match status" value="1"/>
</dbReference>
<reference evidence="12 13" key="1">
    <citation type="submission" date="2016-10" db="EMBL/GenBank/DDBJ databases">
        <title>Draft genome sequences of four alkaliphilic bacteria belonging to the Anaerobacillus genus.</title>
        <authorList>
            <person name="Bassil N.M."/>
            <person name="Lloyd J.R."/>
        </authorList>
    </citation>
    <scope>NUCLEOTIDE SEQUENCE [LARGE SCALE GENOMIC DNA]</scope>
    <source>
        <strain evidence="12 13">DSM 15340</strain>
    </source>
</reference>
<dbReference type="EMBL" id="MLQQ01000001">
    <property type="protein sequence ID" value="OIJ15718.1"/>
    <property type="molecule type" value="Genomic_DNA"/>
</dbReference>
<evidence type="ECO:0000313" key="12">
    <source>
        <dbReference type="EMBL" id="OIJ15718.1"/>
    </source>
</evidence>
<dbReference type="Gene3D" id="3.40.50.10090">
    <property type="match status" value="1"/>
</dbReference>
<dbReference type="PROSITE" id="PS00840">
    <property type="entry name" value="SUMT_2"/>
    <property type="match status" value="1"/>
</dbReference>
<dbReference type="InterPro" id="IPR035996">
    <property type="entry name" value="4pyrrol_Methylase_sf"/>
</dbReference>
<evidence type="ECO:0000256" key="8">
    <source>
        <dbReference type="ARBA" id="ARBA00079776"/>
    </source>
</evidence>
<name>A0A1S2LT76_9BACI</name>
<dbReference type="NCBIfam" id="NF004790">
    <property type="entry name" value="PRK06136.1"/>
    <property type="match status" value="1"/>
</dbReference>
<dbReference type="InterPro" id="IPR036108">
    <property type="entry name" value="4pyrrol_syn_uPrphyn_synt_sf"/>
</dbReference>
<keyword evidence="6" id="KW-0949">S-adenosyl-L-methionine</keyword>
<keyword evidence="13" id="KW-1185">Reference proteome</keyword>
<dbReference type="InterPro" id="IPR000878">
    <property type="entry name" value="4pyrrol_Mease"/>
</dbReference>
<keyword evidence="7" id="KW-0627">Porphyrin biosynthesis</keyword>
<feature type="domain" description="Tetrapyrrole biosynthesis uroporphyrinogen III synthase" evidence="11">
    <location>
        <begin position="400"/>
        <end position="468"/>
    </location>
</feature>
<evidence type="ECO:0000259" key="10">
    <source>
        <dbReference type="Pfam" id="PF00590"/>
    </source>
</evidence>
<dbReference type="CDD" id="cd11642">
    <property type="entry name" value="SUMT"/>
    <property type="match status" value="1"/>
</dbReference>
<accession>A0A1S2LT76</accession>
<keyword evidence="4 9" id="KW-0489">Methyltransferase</keyword>
<dbReference type="GO" id="GO:0004851">
    <property type="term" value="F:uroporphyrin-III C-methyltransferase activity"/>
    <property type="evidence" value="ECO:0007669"/>
    <property type="project" value="UniProtKB-EC"/>
</dbReference>
<sequence>MLKEGVVYLVGAGPGDQRLITVKGLSALKKAEVILYDRLVNPLLLQEAKPDAELIYCGKLPDRHILRQEAINDLLVEKAKLGKVVVRLKGGDPSVFGRVGEEAEALKKENIRYEIVPGITSGIATASYAGIPVTHREYGTSFTVVTGHDKSADGKPLINWPALATGIDTIAFYMGIKNLPYICEQLISNGRSPEAKVAVIQWGTTGKQKVVEGSLTSIESEVAKHNISNPAITLVGNIASLRKKLQWFENKLLFGKKIIFPDSDASQREELLNNGAEVLEYPKLVVQSETENQTYLEKLKNLKNYNEVFFSSKESVPLFFDSLLNNGIDIRSLTAQLLAKDSETVEALKNKGLFAEQATVTSLCNSSLIVGSLEEFNNDKNKHDYLITHDFQTSHPATIAFQRAVEEGGFNTIIFSSPKSVKVFIENVKKDGYDPYELIRNCQVICFGENTLLEAKKNKVVVDLYTDRNAFEDFEQLLMQHEKVI</sequence>
<dbReference type="Proteomes" id="UP000180098">
    <property type="component" value="Unassembled WGS sequence"/>
</dbReference>
<dbReference type="RefSeq" id="WP_071311643.1">
    <property type="nucleotide sequence ID" value="NZ_MLQQ01000001.1"/>
</dbReference>
<dbReference type="Pfam" id="PF02602">
    <property type="entry name" value="HEM4"/>
    <property type="match status" value="1"/>
</dbReference>
<evidence type="ECO:0000256" key="3">
    <source>
        <dbReference type="ARBA" id="ARBA00018323"/>
    </source>
</evidence>
<evidence type="ECO:0000256" key="9">
    <source>
        <dbReference type="RuleBase" id="RU003960"/>
    </source>
</evidence>
<feature type="domain" description="Tetrapyrrole methylase" evidence="10">
    <location>
        <begin position="7"/>
        <end position="218"/>
    </location>
</feature>
<dbReference type="FunFam" id="3.40.1010.10:FF:000001">
    <property type="entry name" value="Siroheme synthase"/>
    <property type="match status" value="1"/>
</dbReference>
<dbReference type="FunFam" id="3.30.950.10:FF:000001">
    <property type="entry name" value="Siroheme synthase"/>
    <property type="match status" value="1"/>
</dbReference>
<dbReference type="EC" id="2.1.1.107" evidence="2"/>
<dbReference type="GO" id="GO:0032259">
    <property type="term" value="P:methylation"/>
    <property type="evidence" value="ECO:0007669"/>
    <property type="project" value="UniProtKB-KW"/>
</dbReference>
<dbReference type="InterPro" id="IPR003043">
    <property type="entry name" value="Uropor_MeTrfase_CS"/>
</dbReference>
<protein>
    <recommendedName>
        <fullName evidence="3">Uroporphyrinogen-III C-methyltransferase</fullName>
        <ecNumber evidence="2">2.1.1.107</ecNumber>
    </recommendedName>
    <alternativeName>
        <fullName evidence="8">Uroporphyrinogen III methylase</fullName>
    </alternativeName>
</protein>
<evidence type="ECO:0000313" key="13">
    <source>
        <dbReference type="Proteomes" id="UP000180098"/>
    </source>
</evidence>
<dbReference type="InterPro" id="IPR050161">
    <property type="entry name" value="Siro_Cobalamin_biosynth"/>
</dbReference>
<dbReference type="Gene3D" id="3.40.1010.10">
    <property type="entry name" value="Cobalt-precorrin-4 Transmethylase, Domain 1"/>
    <property type="match status" value="1"/>
</dbReference>
<dbReference type="InterPro" id="IPR014776">
    <property type="entry name" value="4pyrrole_Mease_sub2"/>
</dbReference>
<comment type="similarity">
    <text evidence="1 9">Belongs to the precorrin methyltransferase family.</text>
</comment>
<evidence type="ECO:0000256" key="7">
    <source>
        <dbReference type="ARBA" id="ARBA00023244"/>
    </source>
</evidence>
<comment type="caution">
    <text evidence="12">The sequence shown here is derived from an EMBL/GenBank/DDBJ whole genome shotgun (WGS) entry which is preliminary data.</text>
</comment>
<evidence type="ECO:0000256" key="6">
    <source>
        <dbReference type="ARBA" id="ARBA00022691"/>
    </source>
</evidence>
<evidence type="ECO:0000259" key="11">
    <source>
        <dbReference type="Pfam" id="PF02602"/>
    </source>
</evidence>
<keyword evidence="5 9" id="KW-0808">Transferase</keyword>
<gene>
    <name evidence="12" type="ORF">BKP35_01625</name>
</gene>
<dbReference type="Pfam" id="PF00590">
    <property type="entry name" value="TP_methylase"/>
    <property type="match status" value="1"/>
</dbReference>
<dbReference type="PROSITE" id="PS00839">
    <property type="entry name" value="SUMT_1"/>
    <property type="match status" value="1"/>
</dbReference>
<evidence type="ECO:0000256" key="2">
    <source>
        <dbReference type="ARBA" id="ARBA00012162"/>
    </source>
</evidence>
<dbReference type="InterPro" id="IPR006366">
    <property type="entry name" value="CobA/CysG_C"/>
</dbReference>
<dbReference type="OrthoDB" id="9815856at2"/>
<dbReference type="Gene3D" id="3.30.950.10">
    <property type="entry name" value="Methyltransferase, Cobalt-precorrin-4 Transmethylase, Domain 2"/>
    <property type="match status" value="1"/>
</dbReference>
<dbReference type="GO" id="GO:0004852">
    <property type="term" value="F:uroporphyrinogen-III synthase activity"/>
    <property type="evidence" value="ECO:0007669"/>
    <property type="project" value="InterPro"/>
</dbReference>
<organism evidence="12 13">
    <name type="scientific">Anaerobacillus arseniciselenatis</name>
    <dbReference type="NCBI Taxonomy" id="85682"/>
    <lineage>
        <taxon>Bacteria</taxon>
        <taxon>Bacillati</taxon>
        <taxon>Bacillota</taxon>
        <taxon>Bacilli</taxon>
        <taxon>Bacillales</taxon>
        <taxon>Bacillaceae</taxon>
        <taxon>Anaerobacillus</taxon>
    </lineage>
</organism>
<dbReference type="SUPFAM" id="SSF69618">
    <property type="entry name" value="HemD-like"/>
    <property type="match status" value="1"/>
</dbReference>
<evidence type="ECO:0000256" key="1">
    <source>
        <dbReference type="ARBA" id="ARBA00005879"/>
    </source>
</evidence>